<dbReference type="EMBL" id="HG518322">
    <property type="protein sequence ID" value="CDI08361.1"/>
    <property type="molecule type" value="Genomic_DNA"/>
</dbReference>
<dbReference type="PATRIC" id="fig|424182.3.peg.1436"/>
<reference evidence="1 2" key="1">
    <citation type="journal article" date="2013" name="Genome Announc.">
        <title>Complete Genome Sequence of the Sesbania Symbiont and Rice Growth-Promoting Endophyte Rhizobium sp. Strain IRBG74.</title>
        <authorList>
            <person name="Crook M.B."/>
            <person name="Mitra S."/>
            <person name="Ane J.M."/>
            <person name="Sadowsky M.J."/>
            <person name="Gyaneshwar P."/>
        </authorList>
    </citation>
    <scope>NUCLEOTIDE SEQUENCE [LARGE SCALE GENOMIC DNA]</scope>
    <source>
        <strain evidence="1 2">IRBG74</strain>
    </source>
</reference>
<dbReference type="AlphaFoldDB" id="U4Q6Z8"/>
<gene>
    <name evidence="1" type="ORF">BN877_I1454</name>
</gene>
<dbReference type="RefSeq" id="WP_022556141.1">
    <property type="nucleotide sequence ID" value="NC_022535.1"/>
</dbReference>
<name>U4Q6Z8_9HYPH</name>
<accession>U4Q6Z8</accession>
<organism evidence="1 2">
    <name type="scientific">Agrobacterium pusense</name>
    <dbReference type="NCBI Taxonomy" id="648995"/>
    <lineage>
        <taxon>Bacteria</taxon>
        <taxon>Pseudomonadati</taxon>
        <taxon>Pseudomonadota</taxon>
        <taxon>Alphaproteobacteria</taxon>
        <taxon>Hyphomicrobiales</taxon>
        <taxon>Rhizobiaceae</taxon>
        <taxon>Rhizobium/Agrobacterium group</taxon>
        <taxon>Agrobacterium</taxon>
    </lineage>
</organism>
<dbReference type="HOGENOM" id="CLU_1214028_0_0_5"/>
<evidence type="ECO:0000313" key="2">
    <source>
        <dbReference type="Proteomes" id="UP000016944"/>
    </source>
</evidence>
<proteinExistence type="predicted"/>
<dbReference type="Proteomes" id="UP000016944">
    <property type="component" value="Chromosome I"/>
</dbReference>
<dbReference type="KEGG" id="rir:BN877_I1454"/>
<evidence type="ECO:0000313" key="1">
    <source>
        <dbReference type="EMBL" id="CDI08361.1"/>
    </source>
</evidence>
<protein>
    <submittedName>
        <fullName evidence="1">Uncharacterized protein</fullName>
    </submittedName>
</protein>
<sequence length="228" mass="25160">MRDIDDMLPYLLPYVPNCADLTAYRCIREAARDVCEKADIWREKDTIEITDIDGECLSTFGDAEIKKIQAAKLNGVPLTPYSAAWLDENHPGWDGDNQNEAPARFITQITPGKIMVAPRATGTLSVRLVLKPSLRAMTLPDFMLEKYATEIGKGAAGLALMLPNDDAGPNPAMATALLTEFNQFLDRLAPCLPHPMARSICAPPIISASPLRRRWPSRTKRPRSAFPA</sequence>